<reference evidence="2" key="1">
    <citation type="journal article" date="2020" name="mSystems">
        <title>Genome- and Community-Level Interaction Insights into Carbon Utilization and Element Cycling Functions of Hydrothermarchaeota in Hydrothermal Sediment.</title>
        <authorList>
            <person name="Zhou Z."/>
            <person name="Liu Y."/>
            <person name="Xu W."/>
            <person name="Pan J."/>
            <person name="Luo Z.H."/>
            <person name="Li M."/>
        </authorList>
    </citation>
    <scope>NUCLEOTIDE SEQUENCE [LARGE SCALE GENOMIC DNA]</scope>
    <source>
        <strain evidence="2">HyVt-458</strain>
    </source>
</reference>
<dbReference type="Gene3D" id="3.90.1720.10">
    <property type="entry name" value="endopeptidase domain like (from Nostoc punctiforme)"/>
    <property type="match status" value="1"/>
</dbReference>
<dbReference type="AlphaFoldDB" id="A0A831WFP1"/>
<gene>
    <name evidence="2" type="ORF">ENJ12_07735</name>
</gene>
<protein>
    <submittedName>
        <fullName evidence="2">Caspase family protein</fullName>
    </submittedName>
</protein>
<accession>A0A831WFP1</accession>
<sequence length="165" mass="19157">DEENLARGIDCSRAIWFAFTRAGLPYNRNDRYLNTAMMVEADSPMKDQFERCDDMDLRIGDILVYRDDSRGDGHVVMVIDPRKRIAWGSHGWDGNAGKLKIEPDTGVEYQLIRYKKDWQRWDRSTMDLKACWRYREFALEAEQGRGLPGMKALSDVCNARRNCGL</sequence>
<dbReference type="InterPro" id="IPR008044">
    <property type="entry name" value="Phage_lysin"/>
</dbReference>
<dbReference type="InterPro" id="IPR038765">
    <property type="entry name" value="Papain-like_cys_pep_sf"/>
</dbReference>
<comment type="caution">
    <text evidence="2">The sequence shown here is derived from an EMBL/GenBank/DDBJ whole genome shotgun (WGS) entry which is preliminary data.</text>
</comment>
<organism evidence="2">
    <name type="scientific">Thiolapillus brandeum</name>
    <dbReference type="NCBI Taxonomy" id="1076588"/>
    <lineage>
        <taxon>Bacteria</taxon>
        <taxon>Pseudomonadati</taxon>
        <taxon>Pseudomonadota</taxon>
        <taxon>Gammaproteobacteria</taxon>
        <taxon>Chromatiales</taxon>
        <taxon>Sedimenticolaceae</taxon>
        <taxon>Thiolapillus</taxon>
    </lineage>
</organism>
<evidence type="ECO:0000313" key="2">
    <source>
        <dbReference type="EMBL" id="HEC06726.1"/>
    </source>
</evidence>
<feature type="domain" description="Bacteriophage lysin" evidence="1">
    <location>
        <begin position="9"/>
        <end position="85"/>
    </location>
</feature>
<feature type="non-terminal residue" evidence="2">
    <location>
        <position position="1"/>
    </location>
</feature>
<dbReference type="Pfam" id="PF05382">
    <property type="entry name" value="Amidase_5"/>
    <property type="match status" value="1"/>
</dbReference>
<dbReference type="EMBL" id="DRLF01000272">
    <property type="protein sequence ID" value="HEC06726.1"/>
    <property type="molecule type" value="Genomic_DNA"/>
</dbReference>
<name>A0A831WFP1_9GAMM</name>
<dbReference type="Proteomes" id="UP000886339">
    <property type="component" value="Unassembled WGS sequence"/>
</dbReference>
<proteinExistence type="predicted"/>
<evidence type="ECO:0000259" key="1">
    <source>
        <dbReference type="Pfam" id="PF05382"/>
    </source>
</evidence>
<dbReference type="SUPFAM" id="SSF54001">
    <property type="entry name" value="Cysteine proteinases"/>
    <property type="match status" value="1"/>
</dbReference>